<proteinExistence type="inferred from homology"/>
<comment type="caution">
    <text evidence="6">The sequence shown here is derived from an EMBL/GenBank/DDBJ whole genome shotgun (WGS) entry which is preliminary data.</text>
</comment>
<dbReference type="SUPFAM" id="SSF46785">
    <property type="entry name" value="Winged helix' DNA-binding domain"/>
    <property type="match status" value="1"/>
</dbReference>
<evidence type="ECO:0000259" key="5">
    <source>
        <dbReference type="PROSITE" id="PS50931"/>
    </source>
</evidence>
<dbReference type="Gene3D" id="3.40.190.10">
    <property type="entry name" value="Periplasmic binding protein-like II"/>
    <property type="match status" value="2"/>
</dbReference>
<dbReference type="InterPro" id="IPR005119">
    <property type="entry name" value="LysR_subst-bd"/>
</dbReference>
<evidence type="ECO:0000313" key="7">
    <source>
        <dbReference type="Proteomes" id="UP000451565"/>
    </source>
</evidence>
<dbReference type="EMBL" id="WINI01000002">
    <property type="protein sequence ID" value="MQR00217.1"/>
    <property type="molecule type" value="Genomic_DNA"/>
</dbReference>
<dbReference type="InterPro" id="IPR000847">
    <property type="entry name" value="LysR_HTH_N"/>
</dbReference>
<dbReference type="PANTHER" id="PTHR30118">
    <property type="entry name" value="HTH-TYPE TRANSCRIPTIONAL REGULATOR LEUO-RELATED"/>
    <property type="match status" value="1"/>
</dbReference>
<dbReference type="OrthoDB" id="8583877at2"/>
<evidence type="ECO:0000256" key="3">
    <source>
        <dbReference type="ARBA" id="ARBA00023125"/>
    </source>
</evidence>
<gene>
    <name evidence="6" type="ORF">GEV47_05920</name>
</gene>
<protein>
    <submittedName>
        <fullName evidence="6">LysR family transcriptional regulator</fullName>
    </submittedName>
</protein>
<dbReference type="PROSITE" id="PS50931">
    <property type="entry name" value="HTH_LYSR"/>
    <property type="match status" value="1"/>
</dbReference>
<keyword evidence="3" id="KW-0238">DNA-binding</keyword>
<dbReference type="Proteomes" id="UP000451565">
    <property type="component" value="Unassembled WGS sequence"/>
</dbReference>
<dbReference type="SUPFAM" id="SSF53850">
    <property type="entry name" value="Periplasmic binding protein-like II"/>
    <property type="match status" value="1"/>
</dbReference>
<evidence type="ECO:0000256" key="1">
    <source>
        <dbReference type="ARBA" id="ARBA00009437"/>
    </source>
</evidence>
<evidence type="ECO:0000256" key="4">
    <source>
        <dbReference type="ARBA" id="ARBA00023163"/>
    </source>
</evidence>
<comment type="similarity">
    <text evidence="1">Belongs to the LysR transcriptional regulatory family.</text>
</comment>
<dbReference type="InterPro" id="IPR036388">
    <property type="entry name" value="WH-like_DNA-bd_sf"/>
</dbReference>
<dbReference type="RefSeq" id="WP_153233834.1">
    <property type="nucleotide sequence ID" value="NZ_WINI01000002.1"/>
</dbReference>
<dbReference type="InterPro" id="IPR050389">
    <property type="entry name" value="LysR-type_TF"/>
</dbReference>
<dbReference type="GO" id="GO:0003700">
    <property type="term" value="F:DNA-binding transcription factor activity"/>
    <property type="evidence" value="ECO:0007669"/>
    <property type="project" value="InterPro"/>
</dbReference>
<evidence type="ECO:0000256" key="2">
    <source>
        <dbReference type="ARBA" id="ARBA00023015"/>
    </source>
</evidence>
<dbReference type="Pfam" id="PF00126">
    <property type="entry name" value="HTH_1"/>
    <property type="match status" value="1"/>
</dbReference>
<dbReference type="InterPro" id="IPR036390">
    <property type="entry name" value="WH_DNA-bd_sf"/>
</dbReference>
<dbReference type="GO" id="GO:0003677">
    <property type="term" value="F:DNA binding"/>
    <property type="evidence" value="ECO:0007669"/>
    <property type="project" value="UniProtKB-KW"/>
</dbReference>
<evidence type="ECO:0000313" key="6">
    <source>
        <dbReference type="EMBL" id="MQR00217.1"/>
    </source>
</evidence>
<accession>A0A843YQG2</accession>
<dbReference type="CDD" id="cd08459">
    <property type="entry name" value="PBP2_DntR_NahR_LinR_like"/>
    <property type="match status" value="1"/>
</dbReference>
<keyword evidence="7" id="KW-1185">Reference proteome</keyword>
<feature type="domain" description="HTH lysR-type" evidence="5">
    <location>
        <begin position="6"/>
        <end position="63"/>
    </location>
</feature>
<dbReference type="AlphaFoldDB" id="A0A843YQG2"/>
<name>A0A843YQG2_9BURK</name>
<dbReference type="PANTHER" id="PTHR30118:SF15">
    <property type="entry name" value="TRANSCRIPTIONAL REGULATORY PROTEIN"/>
    <property type="match status" value="1"/>
</dbReference>
<dbReference type="Pfam" id="PF03466">
    <property type="entry name" value="LysR_substrate"/>
    <property type="match status" value="1"/>
</dbReference>
<keyword evidence="2" id="KW-0805">Transcription regulation</keyword>
<keyword evidence="4" id="KW-0804">Transcription</keyword>
<reference evidence="6 7" key="1">
    <citation type="submission" date="2019-10" db="EMBL/GenBank/DDBJ databases">
        <title>Glaciimonas soli sp. nov., a psychrophilic bacterium isolated from the forest soil of a high elevation mountain in Taiwan.</title>
        <authorList>
            <person name="Wang L.-T."/>
            <person name="Shieh W.Y."/>
        </authorList>
    </citation>
    <scope>NUCLEOTIDE SEQUENCE [LARGE SCALE GENOMIC DNA]</scope>
    <source>
        <strain evidence="6 7">GS1</strain>
    </source>
</reference>
<dbReference type="Gene3D" id="1.10.10.10">
    <property type="entry name" value="Winged helix-like DNA-binding domain superfamily/Winged helix DNA-binding domain"/>
    <property type="match status" value="1"/>
</dbReference>
<organism evidence="6 7">
    <name type="scientific">Glaciimonas soli</name>
    <dbReference type="NCBI Taxonomy" id="2590999"/>
    <lineage>
        <taxon>Bacteria</taxon>
        <taxon>Pseudomonadati</taxon>
        <taxon>Pseudomonadota</taxon>
        <taxon>Betaproteobacteria</taxon>
        <taxon>Burkholderiales</taxon>
        <taxon>Oxalobacteraceae</taxon>
        <taxon>Glaciimonas</taxon>
    </lineage>
</organism>
<sequence>MDIGEIDLNFLKAFDAMMRKRHVTQAGAAIGLSQPAMSYALSKMRELFQDPLFVRTARGMEPTPRALELSAPVARVLELVHSEILLARKFMPRASSRTFVLCMSDIGEIVFLPRLLKRLDAEAPHIKIRTVALDTAQLEEGLSSGDVDLAVGYFPTLTGAVMRQKALYRHSFVCIVRKDHPLIGDTLSLEQYLAASHVRVQAEGRTQDIMERAQERLGIEVNVRFNLPRFIGVPFIIADSDMIATVPLAVGRRFAEFTNIKLLPLPYPVPPYDLHMHWHARFEHEPASRWIRSEMIEVIKPVVSAIAGASLCQAHV</sequence>